<gene>
    <name evidence="7" type="primary">NAC078</name>
    <name evidence="7" type="ORF">MA16_Dca025291</name>
</gene>
<evidence type="ECO:0000256" key="2">
    <source>
        <dbReference type="ARBA" id="ARBA00023015"/>
    </source>
</evidence>
<keyword evidence="3" id="KW-0238">DNA-binding</keyword>
<dbReference type="PANTHER" id="PTHR31744:SF210">
    <property type="entry name" value="NAC DOMAIN-CONTAINING PROTEIN 86-LIKE"/>
    <property type="match status" value="1"/>
</dbReference>
<reference evidence="7 8" key="1">
    <citation type="journal article" date="2016" name="Sci. Rep.">
        <title>The Dendrobium catenatum Lindl. genome sequence provides insights into polysaccharide synthase, floral development and adaptive evolution.</title>
        <authorList>
            <person name="Zhang G.Q."/>
            <person name="Xu Q."/>
            <person name="Bian C."/>
            <person name="Tsai W.C."/>
            <person name="Yeh C.M."/>
            <person name="Liu K.W."/>
            <person name="Yoshida K."/>
            <person name="Zhang L.S."/>
            <person name="Chang S.B."/>
            <person name="Chen F."/>
            <person name="Shi Y."/>
            <person name="Su Y.Y."/>
            <person name="Zhang Y.Q."/>
            <person name="Chen L.J."/>
            <person name="Yin Y."/>
            <person name="Lin M."/>
            <person name="Huang H."/>
            <person name="Deng H."/>
            <person name="Wang Z.W."/>
            <person name="Zhu S.L."/>
            <person name="Zhao X."/>
            <person name="Deng C."/>
            <person name="Niu S.C."/>
            <person name="Huang J."/>
            <person name="Wang M."/>
            <person name="Liu G.H."/>
            <person name="Yang H.J."/>
            <person name="Xiao X.J."/>
            <person name="Hsiao Y.Y."/>
            <person name="Wu W.L."/>
            <person name="Chen Y.Y."/>
            <person name="Mitsuda N."/>
            <person name="Ohme-Takagi M."/>
            <person name="Luo Y.B."/>
            <person name="Van de Peer Y."/>
            <person name="Liu Z.J."/>
        </authorList>
    </citation>
    <scope>NUCLEOTIDE SEQUENCE [LARGE SCALE GENOMIC DNA]</scope>
    <source>
        <tissue evidence="7">The whole plant</tissue>
    </source>
</reference>
<organism evidence="7 8">
    <name type="scientific">Dendrobium catenatum</name>
    <dbReference type="NCBI Taxonomy" id="906689"/>
    <lineage>
        <taxon>Eukaryota</taxon>
        <taxon>Viridiplantae</taxon>
        <taxon>Streptophyta</taxon>
        <taxon>Embryophyta</taxon>
        <taxon>Tracheophyta</taxon>
        <taxon>Spermatophyta</taxon>
        <taxon>Magnoliopsida</taxon>
        <taxon>Liliopsida</taxon>
        <taxon>Asparagales</taxon>
        <taxon>Orchidaceae</taxon>
        <taxon>Epidendroideae</taxon>
        <taxon>Malaxideae</taxon>
        <taxon>Dendrobiinae</taxon>
        <taxon>Dendrobium</taxon>
    </lineage>
</organism>
<evidence type="ECO:0000256" key="1">
    <source>
        <dbReference type="ARBA" id="ARBA00004123"/>
    </source>
</evidence>
<evidence type="ECO:0000259" key="6">
    <source>
        <dbReference type="PROSITE" id="PS51005"/>
    </source>
</evidence>
<keyword evidence="8" id="KW-1185">Reference proteome</keyword>
<evidence type="ECO:0000256" key="5">
    <source>
        <dbReference type="ARBA" id="ARBA00023242"/>
    </source>
</evidence>
<proteinExistence type="predicted"/>
<protein>
    <submittedName>
        <fullName evidence="7">NAC domain-containing protein 78</fullName>
    </submittedName>
</protein>
<dbReference type="GO" id="GO:0006355">
    <property type="term" value="P:regulation of DNA-templated transcription"/>
    <property type="evidence" value="ECO:0007669"/>
    <property type="project" value="InterPro"/>
</dbReference>
<name>A0A2I0VCI8_9ASPA</name>
<dbReference type="InterPro" id="IPR003441">
    <property type="entry name" value="NAC-dom"/>
</dbReference>
<dbReference type="PANTHER" id="PTHR31744">
    <property type="entry name" value="PROTEIN CUP-SHAPED COTYLEDON 2-RELATED"/>
    <property type="match status" value="1"/>
</dbReference>
<accession>A0A2I0VCI8</accession>
<sequence>MRTWTQLFPEVHGPTQKLLLTNGVHPRGPMAHEGKDNNLRIFGYKAKAKKSRERVKARLRGKQPSCLYKATESLEGEERIDKRFNSTKMAPVTLPPGFRFHPTDEELVAYYLKRKINGRTIELEVIPEVDLYKCEPWELPEKSFLPSKDLEWYFFSPRDRKYPNGSRTNRATQAGYWKATGKDRKVNSQKRAVGMKKTLVYYRGRAPHGSRTDWVMHEYRLDERECEIANGLQDAYALCRVFKKSEPGPKIIEHYGAPCEEHKQWMLNEHSSTMTDLSPDGIGDYLESSNYHFQPSDCPQTMIQSSFEASNSWMQFLTDEALSSTTATFQNTSFSYVPSKVDVALECARLQQRFTMPSLEVEDYSLLHMADPTILHSTNYSQNTTHGEDILHELLSVASASQELINNPNFHEDMWAARITPHFNESFSTLIESGDAVGSSKFIAKSCGLEEQSTFVDISELEDEFKEQTKGKNLRDVKKLQENLLEMNKEVQKKDCSSNPHTEHICDARETNQGNFTYESTEIDDKPIYSQSQEDNFSIGFINIQKDFNQDEHHHLDNAGSPSFDVYHEMIQFNQGLLMSSQTVSKTFFHHIAPANKINIHLNPINFMVDKYESSERARSSVSFFENFKNFFCNKLKKGSIFGRGGANGMLGLIEVLLASSFYHGGLLEQSNLSREDMPSRVAAIQAGGIKLTSYDGRKKAENMKRMKWNDGKKFWFPKIRGKSISRMLLNGNLLPWVSMLQPSHHSQ</sequence>
<dbReference type="Pfam" id="PF02365">
    <property type="entry name" value="NAM"/>
    <property type="match status" value="1"/>
</dbReference>
<evidence type="ECO:0000313" key="7">
    <source>
        <dbReference type="EMBL" id="PKU61128.1"/>
    </source>
</evidence>
<dbReference type="EMBL" id="KZ503834">
    <property type="protein sequence ID" value="PKU61128.1"/>
    <property type="molecule type" value="Genomic_DNA"/>
</dbReference>
<evidence type="ECO:0000256" key="4">
    <source>
        <dbReference type="ARBA" id="ARBA00023163"/>
    </source>
</evidence>
<dbReference type="Proteomes" id="UP000233837">
    <property type="component" value="Unassembled WGS sequence"/>
</dbReference>
<keyword evidence="5" id="KW-0539">Nucleus</keyword>
<comment type="subcellular location">
    <subcellularLocation>
        <location evidence="1">Nucleus</location>
    </subcellularLocation>
</comment>
<dbReference type="SUPFAM" id="SSF101941">
    <property type="entry name" value="NAC domain"/>
    <property type="match status" value="1"/>
</dbReference>
<dbReference type="PROSITE" id="PS51005">
    <property type="entry name" value="NAC"/>
    <property type="match status" value="1"/>
</dbReference>
<evidence type="ECO:0000256" key="3">
    <source>
        <dbReference type="ARBA" id="ARBA00023125"/>
    </source>
</evidence>
<dbReference type="FunFam" id="2.170.150.80:FF:000002">
    <property type="entry name" value="Nac domain-containing protein 86"/>
    <property type="match status" value="1"/>
</dbReference>
<dbReference type="GO" id="GO:0005634">
    <property type="term" value="C:nucleus"/>
    <property type="evidence" value="ECO:0007669"/>
    <property type="project" value="UniProtKB-SubCell"/>
</dbReference>
<keyword evidence="4" id="KW-0804">Transcription</keyword>
<keyword evidence="2" id="KW-0805">Transcription regulation</keyword>
<reference evidence="7 8" key="2">
    <citation type="journal article" date="2017" name="Nature">
        <title>The Apostasia genome and the evolution of orchids.</title>
        <authorList>
            <person name="Zhang G.Q."/>
            <person name="Liu K.W."/>
            <person name="Li Z."/>
            <person name="Lohaus R."/>
            <person name="Hsiao Y.Y."/>
            <person name="Niu S.C."/>
            <person name="Wang J.Y."/>
            <person name="Lin Y.C."/>
            <person name="Xu Q."/>
            <person name="Chen L.J."/>
            <person name="Yoshida K."/>
            <person name="Fujiwara S."/>
            <person name="Wang Z.W."/>
            <person name="Zhang Y.Q."/>
            <person name="Mitsuda N."/>
            <person name="Wang M."/>
            <person name="Liu G.H."/>
            <person name="Pecoraro L."/>
            <person name="Huang H.X."/>
            <person name="Xiao X.J."/>
            <person name="Lin M."/>
            <person name="Wu X.Y."/>
            <person name="Wu W.L."/>
            <person name="Chen Y.Y."/>
            <person name="Chang S.B."/>
            <person name="Sakamoto S."/>
            <person name="Ohme-Takagi M."/>
            <person name="Yagi M."/>
            <person name="Zeng S.J."/>
            <person name="Shen C.Y."/>
            <person name="Yeh C.M."/>
            <person name="Luo Y.B."/>
            <person name="Tsai W.C."/>
            <person name="Van de Peer Y."/>
            <person name="Liu Z.J."/>
        </authorList>
    </citation>
    <scope>NUCLEOTIDE SEQUENCE [LARGE SCALE GENOMIC DNA]</scope>
    <source>
        <tissue evidence="7">The whole plant</tissue>
    </source>
</reference>
<dbReference type="InterPro" id="IPR036093">
    <property type="entry name" value="NAC_dom_sf"/>
</dbReference>
<dbReference type="Gene3D" id="2.170.150.80">
    <property type="entry name" value="NAC domain"/>
    <property type="match status" value="1"/>
</dbReference>
<dbReference type="AlphaFoldDB" id="A0A2I0VCI8"/>
<feature type="domain" description="NAC" evidence="6">
    <location>
        <begin position="94"/>
        <end position="244"/>
    </location>
</feature>
<evidence type="ECO:0000313" key="8">
    <source>
        <dbReference type="Proteomes" id="UP000233837"/>
    </source>
</evidence>
<dbReference type="GO" id="GO:0003677">
    <property type="term" value="F:DNA binding"/>
    <property type="evidence" value="ECO:0007669"/>
    <property type="project" value="UniProtKB-KW"/>
</dbReference>